<dbReference type="InterPro" id="IPR011990">
    <property type="entry name" value="TPR-like_helical_dom_sf"/>
</dbReference>
<keyword evidence="2" id="KW-0677">Repeat</keyword>
<dbReference type="EMBL" id="QGNW01002607">
    <property type="protein sequence ID" value="RVW14972.1"/>
    <property type="molecule type" value="Genomic_DNA"/>
</dbReference>
<dbReference type="Gene3D" id="1.25.40.10">
    <property type="entry name" value="Tetratricopeptide repeat domain"/>
    <property type="match status" value="3"/>
</dbReference>
<comment type="caution">
    <text evidence="5">The sequence shown here is derived from an EMBL/GenBank/DDBJ whole genome shotgun (WGS) entry which is preliminary data.</text>
</comment>
<sequence>MLLQFTISPPLHQQLSGFPSFTLPRSVNYRKHSITCSISQIHSYGTVDYERRPLVKWNAVYRRISLMENPEMGSASVLNQWENEGKRLTKWELCRVVKELRKFKRFKMALEVMGSKLGQSWNPSGKEKTIGFFCSLPGLRPKSGGFLLGWWVNGKGGKGVEVTLKVNLEKSELIPVGSVNNVDELAKEFGCKVGAFHSTYLGFPLGDLFGKKSLAKNVGEEEGGWRSSKVRDGYWFGLWKAIRKDWDLLGSKVTFSVGNGRRGLLGPHFSRRLNDWEMDLVERFFLGLQTWRVGSNKEDRLVWAREKSGTFSVKALYKREKATQPLTDAESFEVHPYNGNWVGGFLWKGIELQSSVEGWGGAVNLAVTELIMLNNGFSLAECQQKDNNLPNCHLPQMVAATPTIFWNGLKQISNILTGMVKMKSSYAQQNAPFCDSVGETNVYEWMNNRGERFRLSSSDAAIQLDLIAKVCGVSSAEDYFSRLPDTLKDKRIYGALLNAYVQAKMRDKAEILIEKLRNKGYATTPLPFNVMMTLYMNLKELDKVQSMISEMMNKNIQLDIYSYNIWLSSCESTERMEQVFEQMKLERTINPNWTTFSTMATMYIKLGQFEKAEECLKKVESRITNRDRMPYHYLISLYGSTGNKAEVYRVWNIYKSKFPNIPNLGYHALTSSLVRVGDLEGAEKIYEEWLSIKSSYDPRIGNLLLSCYVKEGFLEKAEGFLDHMIEAGGKPNSTTWEILAEGNIGVKKISDALSCFKRAVLAEGSNGWKPKPVNLSAFLDLCEEEADTATKEALMGLLRQVGCLEDEPYASLFGLHNGSVTGNELSNEKDRTGADNDIDEDEDDGAEMLLNQFQSGL</sequence>
<dbReference type="PANTHER" id="PTHR45717:SF3">
    <property type="entry name" value="OS04G0544400 PROTEIN"/>
    <property type="match status" value="1"/>
</dbReference>
<dbReference type="Pfam" id="PF01535">
    <property type="entry name" value="PPR"/>
    <property type="match status" value="3"/>
</dbReference>
<evidence type="ECO:0000313" key="6">
    <source>
        <dbReference type="Proteomes" id="UP000288805"/>
    </source>
</evidence>
<dbReference type="FunFam" id="1.25.40.10:FF:000743">
    <property type="entry name" value="Pentatricopeptide repeat-containing protein"/>
    <property type="match status" value="1"/>
</dbReference>
<feature type="repeat" description="PPR" evidence="3">
    <location>
        <begin position="697"/>
        <end position="731"/>
    </location>
</feature>
<feature type="region of interest" description="Disordered" evidence="4">
    <location>
        <begin position="823"/>
        <end position="844"/>
    </location>
</feature>
<dbReference type="FunFam" id="1.25.40.10:FF:000516">
    <property type="entry name" value="Pentatricopeptide repeat-containing protein"/>
    <property type="match status" value="1"/>
</dbReference>
<dbReference type="PANTHER" id="PTHR45717">
    <property type="entry name" value="OS12G0527900 PROTEIN"/>
    <property type="match status" value="1"/>
</dbReference>
<gene>
    <name evidence="5" type="primary">VvCHDh001166_1</name>
    <name evidence="5" type="ORF">CK203_090463</name>
</gene>
<organism evidence="5 6">
    <name type="scientific">Vitis vinifera</name>
    <name type="common">Grape</name>
    <dbReference type="NCBI Taxonomy" id="29760"/>
    <lineage>
        <taxon>Eukaryota</taxon>
        <taxon>Viridiplantae</taxon>
        <taxon>Streptophyta</taxon>
        <taxon>Embryophyta</taxon>
        <taxon>Tracheophyta</taxon>
        <taxon>Spermatophyta</taxon>
        <taxon>Magnoliopsida</taxon>
        <taxon>eudicotyledons</taxon>
        <taxon>Gunneridae</taxon>
        <taxon>Pentapetalae</taxon>
        <taxon>rosids</taxon>
        <taxon>Vitales</taxon>
        <taxon>Vitaceae</taxon>
        <taxon>Viteae</taxon>
        <taxon>Vitis</taxon>
    </lineage>
</organism>
<dbReference type="PROSITE" id="PS51375">
    <property type="entry name" value="PPR"/>
    <property type="match status" value="2"/>
</dbReference>
<dbReference type="AlphaFoldDB" id="A0A438BVH9"/>
<proteinExistence type="inferred from homology"/>
<dbReference type="InterPro" id="IPR002885">
    <property type="entry name" value="PPR_rpt"/>
</dbReference>
<comment type="similarity">
    <text evidence="1">Belongs to the PPR family. P subfamily.</text>
</comment>
<dbReference type="SUPFAM" id="SSF48452">
    <property type="entry name" value="TPR-like"/>
    <property type="match status" value="1"/>
</dbReference>
<evidence type="ECO:0000256" key="4">
    <source>
        <dbReference type="SAM" id="MobiDB-lite"/>
    </source>
</evidence>
<reference evidence="5 6" key="1">
    <citation type="journal article" date="2018" name="PLoS Genet.">
        <title>Population sequencing reveals clonal diversity and ancestral inbreeding in the grapevine cultivar Chardonnay.</title>
        <authorList>
            <person name="Roach M.J."/>
            <person name="Johnson D.L."/>
            <person name="Bohlmann J."/>
            <person name="van Vuuren H.J."/>
            <person name="Jones S.J."/>
            <person name="Pretorius I.S."/>
            <person name="Schmidt S.A."/>
            <person name="Borneman A.R."/>
        </authorList>
    </citation>
    <scope>NUCLEOTIDE SEQUENCE [LARGE SCALE GENOMIC DNA]</scope>
    <source>
        <strain evidence="6">cv. Chardonnay</strain>
        <tissue evidence="5">Leaf</tissue>
    </source>
</reference>
<evidence type="ECO:0000256" key="3">
    <source>
        <dbReference type="PROSITE-ProRule" id="PRU00708"/>
    </source>
</evidence>
<dbReference type="GO" id="GO:0003729">
    <property type="term" value="F:mRNA binding"/>
    <property type="evidence" value="ECO:0007669"/>
    <property type="project" value="UniProtKB-ARBA"/>
</dbReference>
<name>A0A438BVH9_VITVI</name>
<dbReference type="Proteomes" id="UP000288805">
    <property type="component" value="Unassembled WGS sequence"/>
</dbReference>
<accession>A0A438BVH9</accession>
<dbReference type="Pfam" id="PF13812">
    <property type="entry name" value="PPR_3"/>
    <property type="match status" value="1"/>
</dbReference>
<evidence type="ECO:0000256" key="1">
    <source>
        <dbReference type="ARBA" id="ARBA00007626"/>
    </source>
</evidence>
<protein>
    <submittedName>
        <fullName evidence="5">Pentatricopeptide repeat-containing protein</fullName>
    </submittedName>
</protein>
<evidence type="ECO:0000313" key="5">
    <source>
        <dbReference type="EMBL" id="RVW14972.1"/>
    </source>
</evidence>
<dbReference type="NCBIfam" id="TIGR00756">
    <property type="entry name" value="PPR"/>
    <property type="match status" value="1"/>
</dbReference>
<evidence type="ECO:0000256" key="2">
    <source>
        <dbReference type="ARBA" id="ARBA00022737"/>
    </source>
</evidence>
<feature type="repeat" description="PPR" evidence="3">
    <location>
        <begin position="489"/>
        <end position="523"/>
    </location>
</feature>